<keyword evidence="2" id="KW-1185">Reference proteome</keyword>
<protein>
    <submittedName>
        <fullName evidence="1">Uncharacterized protein</fullName>
    </submittedName>
</protein>
<proteinExistence type="predicted"/>
<comment type="caution">
    <text evidence="1">The sequence shown here is derived from an EMBL/GenBank/DDBJ whole genome shotgun (WGS) entry which is preliminary data.</text>
</comment>
<name>A0ABD3AK77_9GENT</name>
<evidence type="ECO:0000313" key="1">
    <source>
        <dbReference type="EMBL" id="KAL3531575.1"/>
    </source>
</evidence>
<gene>
    <name evidence="1" type="ORF">ACH5RR_005096</name>
</gene>
<dbReference type="EMBL" id="JBJUIK010000003">
    <property type="protein sequence ID" value="KAL3531575.1"/>
    <property type="molecule type" value="Genomic_DNA"/>
</dbReference>
<dbReference type="AlphaFoldDB" id="A0ABD3AK77"/>
<reference evidence="1 2" key="1">
    <citation type="submission" date="2024-11" db="EMBL/GenBank/DDBJ databases">
        <title>A near-complete genome assembly of Cinchona calisaya.</title>
        <authorList>
            <person name="Lian D.C."/>
            <person name="Zhao X.W."/>
            <person name="Wei L."/>
        </authorList>
    </citation>
    <scope>NUCLEOTIDE SEQUENCE [LARGE SCALE GENOMIC DNA]</scope>
    <source>
        <tissue evidence="1">Nenye</tissue>
    </source>
</reference>
<accession>A0ABD3AK77</accession>
<sequence>MLADTMDGSRKGGGCPNCLNSSYQQSMEGPSPTKCLAFGFRCTMQEQGGGWSICLYLDAAGAESGRKLQMATSCPSVLSVCLDNMLVLSENILVPFAFWSDVTL</sequence>
<organism evidence="1 2">
    <name type="scientific">Cinchona calisaya</name>
    <dbReference type="NCBI Taxonomy" id="153742"/>
    <lineage>
        <taxon>Eukaryota</taxon>
        <taxon>Viridiplantae</taxon>
        <taxon>Streptophyta</taxon>
        <taxon>Embryophyta</taxon>
        <taxon>Tracheophyta</taxon>
        <taxon>Spermatophyta</taxon>
        <taxon>Magnoliopsida</taxon>
        <taxon>eudicotyledons</taxon>
        <taxon>Gunneridae</taxon>
        <taxon>Pentapetalae</taxon>
        <taxon>asterids</taxon>
        <taxon>lamiids</taxon>
        <taxon>Gentianales</taxon>
        <taxon>Rubiaceae</taxon>
        <taxon>Cinchonoideae</taxon>
        <taxon>Cinchoneae</taxon>
        <taxon>Cinchona</taxon>
    </lineage>
</organism>
<evidence type="ECO:0000313" key="2">
    <source>
        <dbReference type="Proteomes" id="UP001630127"/>
    </source>
</evidence>
<dbReference type="Proteomes" id="UP001630127">
    <property type="component" value="Unassembled WGS sequence"/>
</dbReference>